<gene>
    <name evidence="1" type="ORF">RND61_31130</name>
</gene>
<reference evidence="1 2" key="1">
    <citation type="submission" date="2023-09" db="EMBL/GenBank/DDBJ databases">
        <title>Streptomyces sp. nov.: A antagonism against Alternaria gaisen Producing Streptochlin, Isolated from Tamarix root soil.</title>
        <authorList>
            <person name="Chen Y."/>
        </authorList>
    </citation>
    <scope>NUCLEOTIDE SEQUENCE [LARGE SCALE GENOMIC DNA]</scope>
    <source>
        <strain evidence="1 2">TRM76323</strain>
    </source>
</reference>
<dbReference type="Proteomes" id="UP001250181">
    <property type="component" value="Unassembled WGS sequence"/>
</dbReference>
<accession>A0ABU3QUN8</accession>
<dbReference type="RefSeq" id="WP_315881515.1">
    <property type="nucleotide sequence ID" value="NZ_JAWCTQ010000068.1"/>
</dbReference>
<sequence>MSNKVICEFAEKIDATRIISMEGNLVELEVLASGTGNIDSHAVQVIANHLMRRLQDGTAMTTCRIVATAEGSFDTIALTGSSSGVRDDDGTYHLRGSMRAQSTGGVFEDLDGKNMSSTGEITPDGHVNSVYRLSE</sequence>
<dbReference type="EMBL" id="JAWCTQ010000068">
    <property type="protein sequence ID" value="MDT9686485.1"/>
    <property type="molecule type" value="Genomic_DNA"/>
</dbReference>
<evidence type="ECO:0000313" key="1">
    <source>
        <dbReference type="EMBL" id="MDT9686485.1"/>
    </source>
</evidence>
<keyword evidence="2" id="KW-1185">Reference proteome</keyword>
<organism evidence="1 2">
    <name type="scientific">Streptomyces tamarix</name>
    <dbReference type="NCBI Taxonomy" id="3078565"/>
    <lineage>
        <taxon>Bacteria</taxon>
        <taxon>Bacillati</taxon>
        <taxon>Actinomycetota</taxon>
        <taxon>Actinomycetes</taxon>
        <taxon>Kitasatosporales</taxon>
        <taxon>Streptomycetaceae</taxon>
        <taxon>Streptomyces</taxon>
    </lineage>
</organism>
<comment type="caution">
    <text evidence="1">The sequence shown here is derived from an EMBL/GenBank/DDBJ whole genome shotgun (WGS) entry which is preliminary data.</text>
</comment>
<protein>
    <submittedName>
        <fullName evidence="1">Uncharacterized protein</fullName>
    </submittedName>
</protein>
<proteinExistence type="predicted"/>
<name>A0ABU3QUN8_9ACTN</name>
<evidence type="ECO:0000313" key="2">
    <source>
        <dbReference type="Proteomes" id="UP001250181"/>
    </source>
</evidence>